<dbReference type="CDD" id="cd04301">
    <property type="entry name" value="NAT_SF"/>
    <property type="match status" value="1"/>
</dbReference>
<evidence type="ECO:0000313" key="7">
    <source>
        <dbReference type="EMBL" id="PSL43209.1"/>
    </source>
</evidence>
<evidence type="ECO:0000256" key="2">
    <source>
        <dbReference type="ARBA" id="ARBA00022649"/>
    </source>
</evidence>
<feature type="domain" description="N-acetyltransferase" evidence="6">
    <location>
        <begin position="44"/>
        <end position="120"/>
    </location>
</feature>
<organism evidence="7 8">
    <name type="scientific">Salsuginibacillus halophilus</name>
    <dbReference type="NCBI Taxonomy" id="517424"/>
    <lineage>
        <taxon>Bacteria</taxon>
        <taxon>Bacillati</taxon>
        <taxon>Bacillota</taxon>
        <taxon>Bacilli</taxon>
        <taxon>Bacillales</taxon>
        <taxon>Bacillaceae</taxon>
        <taxon>Salsuginibacillus</taxon>
    </lineage>
</organism>
<sequence>MFLQEVTAVDEALLNRFKCSNNDDKVGSYLRNEAVAHHKKSLTKTHVVTNGEEIIGFYAMFADSVQVFKNKIQQQGWGLGGKQKQFPAVRIHYMGVDQKFEGQGYGSALLYSALDVIYEMNEFVGINFIALEAINGTEEFYQQKEFVHLYSVNRDLNMMVLKIESIQD</sequence>
<keyword evidence="2" id="KW-1277">Toxin-antitoxin system</keyword>
<dbReference type="Proteomes" id="UP000242310">
    <property type="component" value="Unassembled WGS sequence"/>
</dbReference>
<comment type="caution">
    <text evidence="7">The sequence shown here is derived from an EMBL/GenBank/DDBJ whole genome shotgun (WGS) entry which is preliminary data.</text>
</comment>
<evidence type="ECO:0000259" key="6">
    <source>
        <dbReference type="Pfam" id="PF00583"/>
    </source>
</evidence>
<evidence type="ECO:0000313" key="8">
    <source>
        <dbReference type="Proteomes" id="UP000242310"/>
    </source>
</evidence>
<comment type="catalytic activity">
    <reaction evidence="5">
        <text>glycyl-tRNA(Gly) + acetyl-CoA = N-acetylglycyl-tRNA(Gly) + CoA + H(+)</text>
        <dbReference type="Rhea" id="RHEA:81867"/>
        <dbReference type="Rhea" id="RHEA-COMP:9683"/>
        <dbReference type="Rhea" id="RHEA-COMP:19766"/>
        <dbReference type="ChEBI" id="CHEBI:15378"/>
        <dbReference type="ChEBI" id="CHEBI:57287"/>
        <dbReference type="ChEBI" id="CHEBI:57288"/>
        <dbReference type="ChEBI" id="CHEBI:78522"/>
        <dbReference type="ChEBI" id="CHEBI:232036"/>
    </reaction>
</comment>
<dbReference type="EMBL" id="PYAV01000011">
    <property type="protein sequence ID" value="PSL43209.1"/>
    <property type="molecule type" value="Genomic_DNA"/>
</dbReference>
<evidence type="ECO:0000256" key="4">
    <source>
        <dbReference type="ARBA" id="ARBA00023315"/>
    </source>
</evidence>
<dbReference type="PANTHER" id="PTHR36449">
    <property type="entry name" value="ACETYLTRANSFERASE-RELATED"/>
    <property type="match status" value="1"/>
</dbReference>
<keyword evidence="1" id="KW-0678">Repressor</keyword>
<evidence type="ECO:0000256" key="3">
    <source>
        <dbReference type="ARBA" id="ARBA00022679"/>
    </source>
</evidence>
<evidence type="ECO:0000256" key="1">
    <source>
        <dbReference type="ARBA" id="ARBA00022491"/>
    </source>
</evidence>
<dbReference type="SUPFAM" id="SSF55729">
    <property type="entry name" value="Acyl-CoA N-acyltransferases (Nat)"/>
    <property type="match status" value="1"/>
</dbReference>
<evidence type="ECO:0000256" key="5">
    <source>
        <dbReference type="ARBA" id="ARBA00049880"/>
    </source>
</evidence>
<accession>A0A2P8HAL1</accession>
<dbReference type="AlphaFoldDB" id="A0A2P8HAL1"/>
<dbReference type="RefSeq" id="WP_181315376.1">
    <property type="nucleotide sequence ID" value="NZ_PYAV01000011.1"/>
</dbReference>
<name>A0A2P8HAL1_9BACI</name>
<dbReference type="InterPro" id="IPR000182">
    <property type="entry name" value="GNAT_dom"/>
</dbReference>
<keyword evidence="3 7" id="KW-0808">Transferase</keyword>
<keyword evidence="4" id="KW-0012">Acyltransferase</keyword>
<dbReference type="PANTHER" id="PTHR36449:SF1">
    <property type="entry name" value="ACETYLTRANSFERASE"/>
    <property type="match status" value="1"/>
</dbReference>
<gene>
    <name evidence="7" type="ORF">B0H94_11132</name>
</gene>
<protein>
    <submittedName>
        <fullName evidence="7">Acetyltransferase (GNAT) family protein</fullName>
    </submittedName>
</protein>
<dbReference type="GO" id="GO:0016747">
    <property type="term" value="F:acyltransferase activity, transferring groups other than amino-acyl groups"/>
    <property type="evidence" value="ECO:0007669"/>
    <property type="project" value="InterPro"/>
</dbReference>
<keyword evidence="8" id="KW-1185">Reference proteome</keyword>
<reference evidence="7 8" key="1">
    <citation type="submission" date="2018-03" db="EMBL/GenBank/DDBJ databases">
        <title>Genomic Encyclopedia of Type Strains, Phase III (KMG-III): the genomes of soil and plant-associated and newly described type strains.</title>
        <authorList>
            <person name="Whitman W."/>
        </authorList>
    </citation>
    <scope>NUCLEOTIDE SEQUENCE [LARGE SCALE GENOMIC DNA]</scope>
    <source>
        <strain evidence="7 8">CGMCC 1.07653</strain>
    </source>
</reference>
<proteinExistence type="predicted"/>
<dbReference type="Pfam" id="PF00583">
    <property type="entry name" value="Acetyltransf_1"/>
    <property type="match status" value="1"/>
</dbReference>
<dbReference type="InterPro" id="IPR016181">
    <property type="entry name" value="Acyl_CoA_acyltransferase"/>
</dbReference>
<dbReference type="Gene3D" id="3.40.630.30">
    <property type="match status" value="1"/>
</dbReference>